<dbReference type="VEuPathDB" id="MicrosporidiaDB:CWI39_0844p0010"/>
<evidence type="ECO:0000313" key="4">
    <source>
        <dbReference type="Proteomes" id="UP000293045"/>
    </source>
</evidence>
<protein>
    <submittedName>
        <fullName evidence="3">Uncharacterized protein</fullName>
    </submittedName>
</protein>
<organism evidence="3 4">
    <name type="scientific">Hamiltosporidium magnivora</name>
    <dbReference type="NCBI Taxonomy" id="148818"/>
    <lineage>
        <taxon>Eukaryota</taxon>
        <taxon>Fungi</taxon>
        <taxon>Fungi incertae sedis</taxon>
        <taxon>Microsporidia</taxon>
        <taxon>Dubosqiidae</taxon>
        <taxon>Hamiltosporidium</taxon>
    </lineage>
</organism>
<sequence length="105" mass="9768">MKSTKSIILTIMKVYLLGFLIAKAFCGAGGAPPPEGAPPAGGAPGGECICGPSGCFPASDPDAPMKAGLAPPQGGSDGQAGPSGGPGGAKGGKGSNPPQGGPPAK</sequence>
<dbReference type="VEuPathDB" id="MicrosporidiaDB:CWI36_0719p0010"/>
<evidence type="ECO:0000256" key="2">
    <source>
        <dbReference type="SAM" id="SignalP"/>
    </source>
</evidence>
<dbReference type="AlphaFoldDB" id="A0A4Q9L981"/>
<dbReference type="Proteomes" id="UP000293045">
    <property type="component" value="Unassembled WGS sequence"/>
</dbReference>
<evidence type="ECO:0000313" key="3">
    <source>
        <dbReference type="EMBL" id="TBU04184.1"/>
    </source>
</evidence>
<feature type="signal peptide" evidence="2">
    <location>
        <begin position="1"/>
        <end position="30"/>
    </location>
</feature>
<reference evidence="3 4" key="1">
    <citation type="submission" date="2017-12" db="EMBL/GenBank/DDBJ databases">
        <authorList>
            <person name="Pombert J.-F."/>
            <person name="Haag K.L."/>
            <person name="Ebert D."/>
        </authorList>
    </citation>
    <scope>NUCLEOTIDE SEQUENCE [LARGE SCALE GENOMIC DNA]</scope>
    <source>
        <strain evidence="3">IL-BN-2</strain>
    </source>
</reference>
<dbReference type="EMBL" id="PIXR01000844">
    <property type="protein sequence ID" value="TBU04184.1"/>
    <property type="molecule type" value="Genomic_DNA"/>
</dbReference>
<gene>
    <name evidence="3" type="ORF">CWI39_0844p0010</name>
</gene>
<accession>A0A4Q9L981</accession>
<keyword evidence="2" id="KW-0732">Signal</keyword>
<feature type="chain" id="PRO_5020256358" evidence="2">
    <location>
        <begin position="31"/>
        <end position="105"/>
    </location>
</feature>
<comment type="caution">
    <text evidence="3">The sequence shown here is derived from an EMBL/GenBank/DDBJ whole genome shotgun (WGS) entry which is preliminary data.</text>
</comment>
<feature type="region of interest" description="Disordered" evidence="1">
    <location>
        <begin position="60"/>
        <end position="105"/>
    </location>
</feature>
<proteinExistence type="predicted"/>
<feature type="compositionally biased region" description="Gly residues" evidence="1">
    <location>
        <begin position="75"/>
        <end position="94"/>
    </location>
</feature>
<evidence type="ECO:0000256" key="1">
    <source>
        <dbReference type="SAM" id="MobiDB-lite"/>
    </source>
</evidence>
<name>A0A4Q9L981_9MICR</name>